<organism evidence="1 2">
    <name type="scientific">Homarus americanus</name>
    <name type="common">American lobster</name>
    <dbReference type="NCBI Taxonomy" id="6706"/>
    <lineage>
        <taxon>Eukaryota</taxon>
        <taxon>Metazoa</taxon>
        <taxon>Ecdysozoa</taxon>
        <taxon>Arthropoda</taxon>
        <taxon>Crustacea</taxon>
        <taxon>Multicrustacea</taxon>
        <taxon>Malacostraca</taxon>
        <taxon>Eumalacostraca</taxon>
        <taxon>Eucarida</taxon>
        <taxon>Decapoda</taxon>
        <taxon>Pleocyemata</taxon>
        <taxon>Astacidea</taxon>
        <taxon>Nephropoidea</taxon>
        <taxon>Nephropidae</taxon>
        <taxon>Homarus</taxon>
    </lineage>
</organism>
<proteinExistence type="predicted"/>
<sequence length="217" mass="24599">MYVEDGSGGPLTHEPGSCGEVPKVVMVEGLEIMRFFYNEATREITEDLRRNHSLRSALELRQVASRDAEEIRTYAVENIGSHAGQLTGGLKISFVCLICDIISVFLVDVAANNTLFNLLTHGPYGRYTDEYNIYSRFSLLVNFFKVLPFGRRNWVVIGGGYLDWGDKITRKWNGDELYVLNIIKTNISGDTYMRILSDIEKLDEDMIECPSVEHSMV</sequence>
<dbReference type="AlphaFoldDB" id="A0A8J5JHJ9"/>
<accession>A0A8J5JHJ9</accession>
<evidence type="ECO:0000313" key="2">
    <source>
        <dbReference type="Proteomes" id="UP000747542"/>
    </source>
</evidence>
<reference evidence="1" key="1">
    <citation type="journal article" date="2021" name="Sci. Adv.">
        <title>The American lobster genome reveals insights on longevity, neural, and immune adaptations.</title>
        <authorList>
            <person name="Polinski J.M."/>
            <person name="Zimin A.V."/>
            <person name="Clark K.F."/>
            <person name="Kohn A.B."/>
            <person name="Sadowski N."/>
            <person name="Timp W."/>
            <person name="Ptitsyn A."/>
            <person name="Khanna P."/>
            <person name="Romanova D.Y."/>
            <person name="Williams P."/>
            <person name="Greenwood S.J."/>
            <person name="Moroz L.L."/>
            <person name="Walt D.R."/>
            <person name="Bodnar A.G."/>
        </authorList>
    </citation>
    <scope>NUCLEOTIDE SEQUENCE</scope>
    <source>
        <strain evidence="1">GMGI-L3</strain>
    </source>
</reference>
<protein>
    <submittedName>
        <fullName evidence="1">Uncharacterized protein</fullName>
    </submittedName>
</protein>
<gene>
    <name evidence="1" type="ORF">Hamer_G008885</name>
</gene>
<evidence type="ECO:0000313" key="1">
    <source>
        <dbReference type="EMBL" id="KAG7158247.1"/>
    </source>
</evidence>
<keyword evidence="2" id="KW-1185">Reference proteome</keyword>
<name>A0A8J5JHJ9_HOMAM</name>
<dbReference type="EMBL" id="JAHLQT010035566">
    <property type="protein sequence ID" value="KAG7158247.1"/>
    <property type="molecule type" value="Genomic_DNA"/>
</dbReference>
<comment type="caution">
    <text evidence="1">The sequence shown here is derived from an EMBL/GenBank/DDBJ whole genome shotgun (WGS) entry which is preliminary data.</text>
</comment>
<dbReference type="Proteomes" id="UP000747542">
    <property type="component" value="Unassembled WGS sequence"/>
</dbReference>